<dbReference type="Proteomes" id="UP000541810">
    <property type="component" value="Unassembled WGS sequence"/>
</dbReference>
<proteinExistence type="predicted"/>
<accession>A0A7X0H446</accession>
<evidence type="ECO:0000313" key="3">
    <source>
        <dbReference type="Proteomes" id="UP000541810"/>
    </source>
</evidence>
<dbReference type="RefSeq" id="WP_184676448.1">
    <property type="nucleotide sequence ID" value="NZ_JACHGY010000001.1"/>
</dbReference>
<dbReference type="InterPro" id="IPR037883">
    <property type="entry name" value="Knr4/Smi1-like_sf"/>
</dbReference>
<gene>
    <name evidence="2" type="ORF">HNQ40_000706</name>
</gene>
<sequence>MAKMQPLDVAIESMTFVAQAQGFAEPAPAPTDEDICEAQEVLGVPLPPSYIEFMERAGEVLLPDWDLYWVGGCDLTTRRNLVIANELERDHDSSPLPAFLIAFCDDGNGDQYCFDTRTRTVAGSDQSVELEGEVGIGERADPATDPFNMQALEYPIVLWDRDQGLSQIRDGLYVVATDFIDWLKGQVHEST</sequence>
<dbReference type="Pfam" id="PF14567">
    <property type="entry name" value="SUKH_5"/>
    <property type="match status" value="1"/>
</dbReference>
<evidence type="ECO:0000259" key="1">
    <source>
        <dbReference type="SMART" id="SM00860"/>
    </source>
</evidence>
<comment type="caution">
    <text evidence="2">The sequence shown here is derived from an EMBL/GenBank/DDBJ whole genome shotgun (WGS) entry which is preliminary data.</text>
</comment>
<keyword evidence="3" id="KW-1185">Reference proteome</keyword>
<organism evidence="2 3">
    <name type="scientific">Algisphaera agarilytica</name>
    <dbReference type="NCBI Taxonomy" id="1385975"/>
    <lineage>
        <taxon>Bacteria</taxon>
        <taxon>Pseudomonadati</taxon>
        <taxon>Planctomycetota</taxon>
        <taxon>Phycisphaerae</taxon>
        <taxon>Phycisphaerales</taxon>
        <taxon>Phycisphaeraceae</taxon>
        <taxon>Algisphaera</taxon>
    </lineage>
</organism>
<dbReference type="InterPro" id="IPR018958">
    <property type="entry name" value="Knr4/Smi1-like_dom"/>
</dbReference>
<feature type="domain" description="Knr4/Smi1-like" evidence="1">
    <location>
        <begin position="29"/>
        <end position="185"/>
    </location>
</feature>
<dbReference type="AlphaFoldDB" id="A0A7X0H446"/>
<evidence type="ECO:0000313" key="2">
    <source>
        <dbReference type="EMBL" id="MBB6428900.1"/>
    </source>
</evidence>
<reference evidence="2 3" key="1">
    <citation type="submission" date="2020-08" db="EMBL/GenBank/DDBJ databases">
        <title>Genomic Encyclopedia of Type Strains, Phase IV (KMG-IV): sequencing the most valuable type-strain genomes for metagenomic binning, comparative biology and taxonomic classification.</title>
        <authorList>
            <person name="Goeker M."/>
        </authorList>
    </citation>
    <scope>NUCLEOTIDE SEQUENCE [LARGE SCALE GENOMIC DNA]</scope>
    <source>
        <strain evidence="2 3">DSM 103725</strain>
    </source>
</reference>
<dbReference type="Gene3D" id="3.40.1580.10">
    <property type="entry name" value="SMI1/KNR4-like"/>
    <property type="match status" value="1"/>
</dbReference>
<dbReference type="EMBL" id="JACHGY010000001">
    <property type="protein sequence ID" value="MBB6428900.1"/>
    <property type="molecule type" value="Genomic_DNA"/>
</dbReference>
<dbReference type="SMART" id="SM00860">
    <property type="entry name" value="SMI1_KNR4"/>
    <property type="match status" value="1"/>
</dbReference>
<protein>
    <recommendedName>
        <fullName evidence="1">Knr4/Smi1-like domain-containing protein</fullName>
    </recommendedName>
</protein>
<name>A0A7X0H446_9BACT</name>
<dbReference type="SUPFAM" id="SSF160631">
    <property type="entry name" value="SMI1/KNR4-like"/>
    <property type="match status" value="1"/>
</dbReference>